<accession>G2GJP5</accession>
<comment type="caution">
    <text evidence="2">The sequence shown here is derived from an EMBL/GenBank/DDBJ whole genome shotgun (WGS) entry which is preliminary data.</text>
</comment>
<dbReference type="AlphaFoldDB" id="G2GJP5"/>
<name>G2GJP5_9ACTN</name>
<evidence type="ECO:0008006" key="4">
    <source>
        <dbReference type="Google" id="ProtNLM"/>
    </source>
</evidence>
<keyword evidence="3" id="KW-1185">Reference proteome</keyword>
<feature type="compositionally biased region" description="Gly residues" evidence="1">
    <location>
        <begin position="185"/>
        <end position="201"/>
    </location>
</feature>
<dbReference type="PATRIC" id="fig|700597.3.peg.5630"/>
<dbReference type="InterPro" id="IPR036628">
    <property type="entry name" value="Clp_N_dom_sf"/>
</dbReference>
<evidence type="ECO:0000313" key="2">
    <source>
        <dbReference type="EMBL" id="EGX56269.1"/>
    </source>
</evidence>
<dbReference type="EMBL" id="AGBF01000156">
    <property type="protein sequence ID" value="EGX56269.1"/>
    <property type="molecule type" value="Genomic_DNA"/>
</dbReference>
<feature type="compositionally biased region" description="Low complexity" evidence="1">
    <location>
        <begin position="217"/>
        <end position="227"/>
    </location>
</feature>
<protein>
    <recommendedName>
        <fullName evidence="4">Peptidase</fullName>
    </recommendedName>
</protein>
<evidence type="ECO:0000256" key="1">
    <source>
        <dbReference type="SAM" id="MobiDB-lite"/>
    </source>
</evidence>
<reference evidence="2 3" key="1">
    <citation type="submission" date="2011-08" db="EMBL/GenBank/DDBJ databases">
        <authorList>
            <person name="Lin Y."/>
            <person name="Hao X."/>
            <person name="Johnstone L."/>
            <person name="Miller S.J."/>
            <person name="Wei G."/>
            <person name="Rensing C."/>
        </authorList>
    </citation>
    <scope>NUCLEOTIDE SEQUENCE [LARGE SCALE GENOMIC DNA]</scope>
    <source>
        <strain evidence="2 3">K42</strain>
    </source>
</reference>
<evidence type="ECO:0000313" key="3">
    <source>
        <dbReference type="Proteomes" id="UP000004217"/>
    </source>
</evidence>
<dbReference type="Proteomes" id="UP000004217">
    <property type="component" value="Unassembled WGS sequence"/>
</dbReference>
<dbReference type="Gene3D" id="1.10.1780.10">
    <property type="entry name" value="Clp, N-terminal domain"/>
    <property type="match status" value="1"/>
</dbReference>
<organism evidence="2 3">
    <name type="scientific">Streptomyces zinciresistens K42</name>
    <dbReference type="NCBI Taxonomy" id="700597"/>
    <lineage>
        <taxon>Bacteria</taxon>
        <taxon>Bacillati</taxon>
        <taxon>Actinomycetota</taxon>
        <taxon>Actinomycetes</taxon>
        <taxon>Kitasatosporales</taxon>
        <taxon>Streptomycetaceae</taxon>
        <taxon>Streptomyces</taxon>
    </lineage>
</organism>
<sequence>MPDAARISDELAAVVTGARRRALRDGDRQIDSAHLLHSLLEHDPDVYAAFGEGPHMARLLGYLVQRSIGYGLRWQGAVEDSGAVPVVTGGEGFSPLAAAAMRDTCLRAARRGDSQARGIDLLAAITADPQARAVEVLARAGIDAQALSTGIEDGAEAYDAASALPGDRDLPDLSGAVHGSHDAYGPGGALRGSRGAYGQGGRDTYVPGAGSAGRRGGAYAAGDDNVR</sequence>
<proteinExistence type="predicted"/>
<feature type="region of interest" description="Disordered" evidence="1">
    <location>
        <begin position="169"/>
        <end position="227"/>
    </location>
</feature>
<gene>
    <name evidence="2" type="ORF">SZN_28688</name>
</gene>